<protein>
    <submittedName>
        <fullName evidence="3">3-oxoacyl-ACP reductase</fullName>
    </submittedName>
</protein>
<dbReference type="FunFam" id="3.40.50.720:FF:000084">
    <property type="entry name" value="Short-chain dehydrogenase reductase"/>
    <property type="match status" value="1"/>
</dbReference>
<dbReference type="InterPro" id="IPR020904">
    <property type="entry name" value="Sc_DH/Rdtase_CS"/>
</dbReference>
<comment type="similarity">
    <text evidence="1">Belongs to the short-chain dehydrogenases/reductases (SDR) family.</text>
</comment>
<dbReference type="Pfam" id="PF13561">
    <property type="entry name" value="adh_short_C2"/>
    <property type="match status" value="1"/>
</dbReference>
<dbReference type="PANTHER" id="PTHR43975">
    <property type="entry name" value="ZGC:101858"/>
    <property type="match status" value="1"/>
</dbReference>
<evidence type="ECO:0000313" key="4">
    <source>
        <dbReference type="Proteomes" id="UP000194139"/>
    </source>
</evidence>
<dbReference type="PANTHER" id="PTHR43975:SF2">
    <property type="entry name" value="EG:BACR7A4.14 PROTEIN-RELATED"/>
    <property type="match status" value="1"/>
</dbReference>
<evidence type="ECO:0000313" key="3">
    <source>
        <dbReference type="EMBL" id="ARP88703.1"/>
    </source>
</evidence>
<gene>
    <name evidence="3" type="ORF">CAL13_12965</name>
</gene>
<organism evidence="3 4">
    <name type="scientific">Bordetella genomosp. 9</name>
    <dbReference type="NCBI Taxonomy" id="1416803"/>
    <lineage>
        <taxon>Bacteria</taxon>
        <taxon>Pseudomonadati</taxon>
        <taxon>Pseudomonadota</taxon>
        <taxon>Betaproteobacteria</taxon>
        <taxon>Burkholderiales</taxon>
        <taxon>Alcaligenaceae</taxon>
        <taxon>Bordetella</taxon>
    </lineage>
</organism>
<dbReference type="Gene3D" id="3.40.50.720">
    <property type="entry name" value="NAD(P)-binding Rossmann-like Domain"/>
    <property type="match status" value="1"/>
</dbReference>
<dbReference type="InterPro" id="IPR036291">
    <property type="entry name" value="NAD(P)-bd_dom_sf"/>
</dbReference>
<dbReference type="RefSeq" id="WP_086059447.1">
    <property type="nucleotide sequence ID" value="NZ_CP021109.1"/>
</dbReference>
<dbReference type="NCBIfam" id="NF005559">
    <property type="entry name" value="PRK07231.1"/>
    <property type="match status" value="1"/>
</dbReference>
<dbReference type="InterPro" id="IPR057326">
    <property type="entry name" value="KR_dom"/>
</dbReference>
<proteinExistence type="inferred from homology"/>
<sequence length="254" mass="26735">MTRFTNKVVIVTGAGSGIGAATARRFAQEGASVVLAGRTEEKLRKVADTLPQDRALVCVTDVAQMDQVQRLVKTAVERFGALHVMVNNAGIAPGGRITEASPQDWRNVMSVDVDGVFNGCAAAIPELIKTGGSIVNVSSVSGLGGDWKMSFYNAAKGAVTNFTRALAMDYARDGIRINAVCPSLTRSELTADMFSDRALMEKFAERIPMGRGAEPEEIASVIAFLASDDARFVTGVNLPVDGGLTASNGQPPQG</sequence>
<dbReference type="SMART" id="SM00822">
    <property type="entry name" value="PKS_KR"/>
    <property type="match status" value="1"/>
</dbReference>
<dbReference type="CDD" id="cd05233">
    <property type="entry name" value="SDR_c"/>
    <property type="match status" value="1"/>
</dbReference>
<dbReference type="InterPro" id="IPR002347">
    <property type="entry name" value="SDR_fam"/>
</dbReference>
<dbReference type="EMBL" id="CP021109">
    <property type="protein sequence ID" value="ARP88703.1"/>
    <property type="molecule type" value="Genomic_DNA"/>
</dbReference>
<feature type="domain" description="Ketoreductase" evidence="2">
    <location>
        <begin position="7"/>
        <end position="183"/>
    </location>
</feature>
<dbReference type="AlphaFoldDB" id="A0A1W6Z7D1"/>
<evidence type="ECO:0000256" key="1">
    <source>
        <dbReference type="ARBA" id="ARBA00006484"/>
    </source>
</evidence>
<dbReference type="PRINTS" id="PR00080">
    <property type="entry name" value="SDRFAMILY"/>
</dbReference>
<dbReference type="PROSITE" id="PS00061">
    <property type="entry name" value="ADH_SHORT"/>
    <property type="match status" value="1"/>
</dbReference>
<dbReference type="SUPFAM" id="SSF51735">
    <property type="entry name" value="NAD(P)-binding Rossmann-fold domains"/>
    <property type="match status" value="1"/>
</dbReference>
<dbReference type="Proteomes" id="UP000194139">
    <property type="component" value="Chromosome"/>
</dbReference>
<dbReference type="OrthoDB" id="8940911at2"/>
<keyword evidence="4" id="KW-1185">Reference proteome</keyword>
<evidence type="ECO:0000259" key="2">
    <source>
        <dbReference type="SMART" id="SM00822"/>
    </source>
</evidence>
<reference evidence="3 4" key="1">
    <citation type="submission" date="2017-05" db="EMBL/GenBank/DDBJ databases">
        <title>Complete and WGS of Bordetella genogroups.</title>
        <authorList>
            <person name="Spilker T."/>
            <person name="LiPuma J."/>
        </authorList>
    </citation>
    <scope>NUCLEOTIDE SEQUENCE [LARGE SCALE GENOMIC DNA]</scope>
    <source>
        <strain evidence="3 4">AU17164</strain>
    </source>
</reference>
<name>A0A1W6Z7D1_9BORD</name>
<accession>A0A1W6Z7D1</accession>
<dbReference type="PRINTS" id="PR00081">
    <property type="entry name" value="GDHRDH"/>
</dbReference>